<feature type="compositionally biased region" description="Low complexity" evidence="8">
    <location>
        <begin position="149"/>
        <end position="194"/>
    </location>
</feature>
<reference evidence="13" key="1">
    <citation type="journal article" date="2015" name="PLoS Genet.">
        <title>Genome Sequence and Transcriptome Analyses of Chrysochromulina tobin: Metabolic Tools for Enhanced Algal Fitness in the Prominent Order Prymnesiales (Haptophyceae).</title>
        <authorList>
            <person name="Hovde B.T."/>
            <person name="Deodato C.R."/>
            <person name="Hunsperger H.M."/>
            <person name="Ryken S.A."/>
            <person name="Yost W."/>
            <person name="Jha R.K."/>
            <person name="Patterson J."/>
            <person name="Monnat R.J. Jr."/>
            <person name="Barlow S.B."/>
            <person name="Starkenburg S.R."/>
            <person name="Cattolico R.A."/>
        </authorList>
    </citation>
    <scope>NUCLEOTIDE SEQUENCE</scope>
    <source>
        <strain evidence="13">CCMP291</strain>
    </source>
</reference>
<feature type="domain" description="TRPM SLOG" evidence="10">
    <location>
        <begin position="276"/>
        <end position="488"/>
    </location>
</feature>
<evidence type="ECO:0000256" key="5">
    <source>
        <dbReference type="ARBA" id="ARBA00023065"/>
    </source>
</evidence>
<name>A0A0M0JSJ2_9EUKA</name>
<feature type="region of interest" description="Disordered" evidence="8">
    <location>
        <begin position="1545"/>
        <end position="1566"/>
    </location>
</feature>
<keyword evidence="4 9" id="KW-1133">Transmembrane helix</keyword>
<evidence type="ECO:0000259" key="11">
    <source>
        <dbReference type="Pfam" id="PF25508"/>
    </source>
</evidence>
<dbReference type="GO" id="GO:0005886">
    <property type="term" value="C:plasma membrane"/>
    <property type="evidence" value="ECO:0007669"/>
    <property type="project" value="TreeGrafter"/>
</dbReference>
<dbReference type="GO" id="GO:0030001">
    <property type="term" value="P:metal ion transport"/>
    <property type="evidence" value="ECO:0007669"/>
    <property type="project" value="TreeGrafter"/>
</dbReference>
<keyword evidence="12" id="KW-0675">Receptor</keyword>
<dbReference type="PANTHER" id="PTHR13800:SF12">
    <property type="entry name" value="TRANSIENT RECEPTOR POTENTIAL CATION CHANNEL SUBFAMILY M MEMBER-LIKE 2"/>
    <property type="match status" value="1"/>
</dbReference>
<gene>
    <name evidence="12" type="ORF">Ctob_004851</name>
</gene>
<dbReference type="InterPro" id="IPR041491">
    <property type="entry name" value="TRPM_SLOG"/>
</dbReference>
<dbReference type="Proteomes" id="UP000037460">
    <property type="component" value="Unassembled WGS sequence"/>
</dbReference>
<feature type="compositionally biased region" description="Pro residues" evidence="8">
    <location>
        <begin position="40"/>
        <end position="53"/>
    </location>
</feature>
<keyword evidence="7" id="KW-0407">Ion channel</keyword>
<evidence type="ECO:0000313" key="12">
    <source>
        <dbReference type="EMBL" id="KOO29445.1"/>
    </source>
</evidence>
<evidence type="ECO:0000256" key="3">
    <source>
        <dbReference type="ARBA" id="ARBA00022692"/>
    </source>
</evidence>
<comment type="subcellular location">
    <subcellularLocation>
        <location evidence="1">Membrane</location>
        <topology evidence="1">Multi-pass membrane protein</topology>
    </subcellularLocation>
</comment>
<feature type="region of interest" description="Disordered" evidence="8">
    <location>
        <begin position="90"/>
        <end position="194"/>
    </location>
</feature>
<dbReference type="EMBL" id="JWZX01002415">
    <property type="protein sequence ID" value="KOO29445.1"/>
    <property type="molecule type" value="Genomic_DNA"/>
</dbReference>
<feature type="compositionally biased region" description="Basic and acidic residues" evidence="8">
    <location>
        <begin position="91"/>
        <end position="102"/>
    </location>
</feature>
<comment type="caution">
    <text evidence="12">The sequence shown here is derived from an EMBL/GenBank/DDBJ whole genome shotgun (WGS) entry which is preliminary data.</text>
</comment>
<feature type="compositionally biased region" description="Basic and acidic residues" evidence="8">
    <location>
        <begin position="1"/>
        <end position="15"/>
    </location>
</feature>
<evidence type="ECO:0000256" key="4">
    <source>
        <dbReference type="ARBA" id="ARBA00022989"/>
    </source>
</evidence>
<evidence type="ECO:0000313" key="13">
    <source>
        <dbReference type="Proteomes" id="UP000037460"/>
    </source>
</evidence>
<dbReference type="GO" id="GO:0005261">
    <property type="term" value="F:monoatomic cation channel activity"/>
    <property type="evidence" value="ECO:0007669"/>
    <property type="project" value="TreeGrafter"/>
</dbReference>
<keyword evidence="13" id="KW-1185">Reference proteome</keyword>
<evidence type="ECO:0000259" key="10">
    <source>
        <dbReference type="Pfam" id="PF18139"/>
    </source>
</evidence>
<sequence>MSRKARWSDDLEPFSRLEPGTLGRAIGSMPYERLTDEPLQPEPLPAPSPPTATPGPAHRPACASSLASEPFSRLLPGTLGRAMGCSSYVRFADEPRQPEPEPPKPVAAPAAAAATATPGPRSASFGFGARSDKSACVPSTAPTSVPTCASAAALQQPQPSRPPIGASSAGASSAGASSAASANPRCSISSQSPRSSSTILKTAAAAVKRGKTIKELSAKLEKPDASRRDRACLKIQRWYRQHSAMYAAYGPMMFANKDGSMSDFGMVSFLSGSRVARFIRVSDTTSCAALSHFLEKFWRLPRPDVLISVTGSAATLTLTANLQRVFDRGLATAAAMTNAWIFTGGTDSGVMKLVGEAIHKYGLDVPLVGVAPWGAVLGRQGMHGCKGDTRVYRAGGQSGPHAARLNPYHTHQILVDGHRQYDEGSIAWGHEVKMRADLEHTYAKMKGVPVVLLVVQGGPGTLDMMLASAEQGSPLLVLADSGGAATALWQYCERGIGSVQDGAFLESEAKLETLRQMNEAREGTLLSFFQARRLADEATDETMATALLRCLFRNLMFYQSSGDHALEQGSSMKASRSAPTPSSLSTTKLVRVVQLAEKNESRRHDHMQRALLLAVKWNQPDFARRMLMELPSTEDYSRPLRKMLQHALEYQNTEIVKLLLERPGSKIDQVNLCQLYLQEDPYNFLRADVELQERLDQRLADGSVARNLSYSLYLEVVGPFLRSASPLLYAAVSHQRRASEVDLFFWAVFMGNVHLARELWAHVENPLHCALIASHLLQKMHGKVSWGKAKVKEAHETLERWAISVLDGVEEQEVAHVILSQNVPEWHMGALVELALHMERKNFLAHRHCQSLMDLWWRGGYPGSFCLLSADQNAFSLCAYIVLPFLNPYLQMAEDHKDMKNVRTTAQLEDLLYGALAQALRLSSRERSAAKGSANLKMASTVARAKTANSVSSPDKPDALKHQSLFTVRTKSMNDMLEDSSEPKAEGAVHHLEGMDIVAQDASWVAARVRRAQTKGSMHLGTPRGARRIILLNAELPAGAQPPSAFVSFYRVPLVKFWVRALWQLAFLALYAYELTHLLTADQLATLAAGDAGLSLPPLNPTEGLFIVWSLTLGLEQWHLHVSMRGFGLTATMPVQGIVQFAYALLALAIGVRLLSVAPVPSEYADVALPLQHSCYLLYQTLVSMDAVPISIELFNFMWPSLSWPSLSFGVLTIIMEQMLVDLSLFLVFFAVILLGFSGALLGLSETSTHRLSDEPTTMLWNWLWGSNDDPAPLLVGSPAAGTTPLTPLTPITSDSIASILAASKASSAAALGRMLRGTGADDEADADGSLPLLALPLWAMFTDLETERFSSIPFALPLMYVLMMVINVVLVNLLIAMFADTYARIKGNAEVEYHYQRFLPIFEHNHVIAAIPPPFSLPLLLTKLLAEIGAALRRYMCRTDISLAELGVEKLHKLAAARPLNQRISRTPVSKKYVQRFLLHDRAGTDAAGATPQALLKRVEAQLSALDERLGQQMERVEGLLAPRPHGPTDADLRAAVATLHARLEREKPSGGSPDPSKPSRTRGLLWGNALGVGAQGNSAANRASLDHV</sequence>
<proteinExistence type="predicted"/>
<organism evidence="12 13">
    <name type="scientific">Chrysochromulina tobinii</name>
    <dbReference type="NCBI Taxonomy" id="1460289"/>
    <lineage>
        <taxon>Eukaryota</taxon>
        <taxon>Haptista</taxon>
        <taxon>Haptophyta</taxon>
        <taxon>Prymnesiophyceae</taxon>
        <taxon>Prymnesiales</taxon>
        <taxon>Chrysochromulinaceae</taxon>
        <taxon>Chrysochromulina</taxon>
    </lineage>
</organism>
<evidence type="ECO:0000256" key="9">
    <source>
        <dbReference type="SAM" id="Phobius"/>
    </source>
</evidence>
<protein>
    <submittedName>
        <fullName evidence="12">Transient receptor potential cation channel subfamily m member 2</fullName>
    </submittedName>
</protein>
<dbReference type="Gene3D" id="3.40.50.450">
    <property type="match status" value="1"/>
</dbReference>
<evidence type="ECO:0000256" key="7">
    <source>
        <dbReference type="ARBA" id="ARBA00023303"/>
    </source>
</evidence>
<keyword evidence="6 9" id="KW-0472">Membrane</keyword>
<feature type="region of interest" description="Disordered" evidence="8">
    <location>
        <begin position="1"/>
        <end position="65"/>
    </location>
</feature>
<feature type="transmembrane region" description="Helical" evidence="9">
    <location>
        <begin position="1137"/>
        <end position="1155"/>
    </location>
</feature>
<dbReference type="Pfam" id="PF18139">
    <property type="entry name" value="LSDAT_euk"/>
    <property type="match status" value="1"/>
</dbReference>
<evidence type="ECO:0000256" key="1">
    <source>
        <dbReference type="ARBA" id="ARBA00004141"/>
    </source>
</evidence>
<feature type="transmembrane region" description="Helical" evidence="9">
    <location>
        <begin position="1359"/>
        <end position="1380"/>
    </location>
</feature>
<accession>A0A0M0JSJ2</accession>
<dbReference type="OrthoDB" id="5984425at2759"/>
<feature type="transmembrane region" description="Helical" evidence="9">
    <location>
        <begin position="1219"/>
        <end position="1244"/>
    </location>
</feature>
<feature type="domain" description="TRPM-like" evidence="11">
    <location>
        <begin position="735"/>
        <end position="846"/>
    </location>
</feature>
<dbReference type="InterPro" id="IPR057366">
    <property type="entry name" value="TRPM-like"/>
</dbReference>
<feature type="compositionally biased region" description="Low complexity" evidence="8">
    <location>
        <begin position="107"/>
        <end position="120"/>
    </location>
</feature>
<dbReference type="InterPro" id="IPR050927">
    <property type="entry name" value="TRPM"/>
</dbReference>
<keyword evidence="3 9" id="KW-0812">Transmembrane</keyword>
<keyword evidence="5" id="KW-0406">Ion transport</keyword>
<keyword evidence="2" id="KW-0813">Transport</keyword>
<dbReference type="Pfam" id="PF25508">
    <property type="entry name" value="TRPM2"/>
    <property type="match status" value="1"/>
</dbReference>
<evidence type="ECO:0000256" key="2">
    <source>
        <dbReference type="ARBA" id="ARBA00022448"/>
    </source>
</evidence>
<evidence type="ECO:0000256" key="6">
    <source>
        <dbReference type="ARBA" id="ARBA00023136"/>
    </source>
</evidence>
<evidence type="ECO:0000256" key="8">
    <source>
        <dbReference type="SAM" id="MobiDB-lite"/>
    </source>
</evidence>
<dbReference type="PANTHER" id="PTHR13800">
    <property type="entry name" value="TRANSIENT RECEPTOR POTENTIAL CATION CHANNEL, SUBFAMILY M, MEMBER 6"/>
    <property type="match status" value="1"/>
</dbReference>